<gene>
    <name evidence="4" type="ORF">AYO20_08404</name>
</gene>
<dbReference type="PANTHER" id="PTHR24113:SF12">
    <property type="entry name" value="RAN GTPASE-ACTIVATING PROTEIN 1"/>
    <property type="match status" value="1"/>
</dbReference>
<dbReference type="GO" id="GO:0048471">
    <property type="term" value="C:perinuclear region of cytoplasm"/>
    <property type="evidence" value="ECO:0007669"/>
    <property type="project" value="TreeGrafter"/>
</dbReference>
<comment type="caution">
    <text evidence="4">The sequence shown here is derived from an EMBL/GenBank/DDBJ whole genome shotgun (WGS) entry which is preliminary data.</text>
</comment>
<keyword evidence="2" id="KW-0433">Leucine-rich repeat</keyword>
<dbReference type="Gene3D" id="3.80.10.10">
    <property type="entry name" value="Ribonuclease Inhibitor"/>
    <property type="match status" value="1"/>
</dbReference>
<organism evidence="4 5">
    <name type="scientific">Fonsecaea nubica</name>
    <dbReference type="NCBI Taxonomy" id="856822"/>
    <lineage>
        <taxon>Eukaryota</taxon>
        <taxon>Fungi</taxon>
        <taxon>Dikarya</taxon>
        <taxon>Ascomycota</taxon>
        <taxon>Pezizomycotina</taxon>
        <taxon>Eurotiomycetes</taxon>
        <taxon>Chaetothyriomycetidae</taxon>
        <taxon>Chaetothyriales</taxon>
        <taxon>Herpotrichiellaceae</taxon>
        <taxon>Fonsecaea</taxon>
    </lineage>
</organism>
<sequence>MVVGPTHIEALMDSLKSNSFVKHFLLGNNIISATGCYAIASFIKEKPDQMETWYLAGNHIKAAGFEDLVSAMVTSSAITNVWLKRNPLGLSSVDNLTRLIIETRNLRTLDLENTELGDEGVARLFTNLKGKAIALKNVFLNANGIGVKGAQAIAETLEAGWQPESLMMGTNPIGDEGALHLARAFHSNTSLVRVALQSHGYSSTGISAICEAFSEHPTIRAVFFSPSQTTKPHGQRYNYVDDDALPALKRLLRNPQLRILELGRTAFSAEGVETFRDAVASSTLCYLQAFHSELRESQDGALRVQRQLEHKTRQFYHMSTGEFNSGLGLRLLRNTADVRLIDSVYRTRDKRNNFDSVKQYWDEGDPVWTMIDAKWNEVMRMDSR</sequence>
<dbReference type="SUPFAM" id="SSF52047">
    <property type="entry name" value="RNI-like"/>
    <property type="match status" value="1"/>
</dbReference>
<dbReference type="PANTHER" id="PTHR24113">
    <property type="entry name" value="RAN GTPASE-ACTIVATING PROTEIN 1"/>
    <property type="match status" value="1"/>
</dbReference>
<name>A0A178CPG0_9EURO</name>
<protein>
    <recommendedName>
        <fullName evidence="6">RNI-like protein</fullName>
    </recommendedName>
</protein>
<dbReference type="GO" id="GO:0031267">
    <property type="term" value="F:small GTPase binding"/>
    <property type="evidence" value="ECO:0007669"/>
    <property type="project" value="TreeGrafter"/>
</dbReference>
<evidence type="ECO:0000313" key="5">
    <source>
        <dbReference type="Proteomes" id="UP000185904"/>
    </source>
</evidence>
<dbReference type="Proteomes" id="UP000185904">
    <property type="component" value="Unassembled WGS sequence"/>
</dbReference>
<dbReference type="GeneID" id="34591808"/>
<dbReference type="InterPro" id="IPR027038">
    <property type="entry name" value="RanGap"/>
</dbReference>
<dbReference type="GO" id="GO:0005634">
    <property type="term" value="C:nucleus"/>
    <property type="evidence" value="ECO:0007669"/>
    <property type="project" value="TreeGrafter"/>
</dbReference>
<keyword evidence="1" id="KW-0343">GTPase activation</keyword>
<dbReference type="GO" id="GO:0005829">
    <property type="term" value="C:cytosol"/>
    <property type="evidence" value="ECO:0007669"/>
    <property type="project" value="TreeGrafter"/>
</dbReference>
<dbReference type="InterPro" id="IPR032675">
    <property type="entry name" value="LRR_dom_sf"/>
</dbReference>
<dbReference type="OrthoDB" id="333024at2759"/>
<evidence type="ECO:0000256" key="1">
    <source>
        <dbReference type="ARBA" id="ARBA00022468"/>
    </source>
</evidence>
<dbReference type="AlphaFoldDB" id="A0A178CPG0"/>
<reference evidence="4 5" key="1">
    <citation type="submission" date="2016-03" db="EMBL/GenBank/DDBJ databases">
        <title>The draft genome sequence of Fonsecaea nubica causative agent of cutaneous subcutaneous infection in human host.</title>
        <authorList>
            <person name="Costa F."/>
            <person name="Sybren D.H."/>
            <person name="Raittz R.T."/>
            <person name="Weiss V.A."/>
            <person name="Leao A.C."/>
            <person name="Gomes R."/>
            <person name="De Souza E.M."/>
            <person name="Pedrosa F.O."/>
            <person name="Steffens M.B."/>
            <person name="Bombassaro A."/>
            <person name="Tadra-Sfeir M.Z."/>
            <person name="Moreno L.F."/>
            <person name="Najafzadeh M.J."/>
            <person name="Felipe M.S."/>
            <person name="Teixeira M."/>
            <person name="Sun J."/>
            <person name="Xi L."/>
            <person name="Castro M.A."/>
            <person name="Vicente V.A."/>
        </authorList>
    </citation>
    <scope>NUCLEOTIDE SEQUENCE [LARGE SCALE GENOMIC DNA]</scope>
    <source>
        <strain evidence="4 5">CBS 269.64</strain>
    </source>
</reference>
<dbReference type="SMART" id="SM00368">
    <property type="entry name" value="LRR_RI"/>
    <property type="match status" value="5"/>
</dbReference>
<dbReference type="InterPro" id="IPR001611">
    <property type="entry name" value="Leu-rich_rpt"/>
</dbReference>
<accession>A0A178CPG0</accession>
<dbReference type="GO" id="GO:0006913">
    <property type="term" value="P:nucleocytoplasmic transport"/>
    <property type="evidence" value="ECO:0007669"/>
    <property type="project" value="TreeGrafter"/>
</dbReference>
<keyword evidence="3" id="KW-0677">Repeat</keyword>
<evidence type="ECO:0000256" key="3">
    <source>
        <dbReference type="ARBA" id="ARBA00022737"/>
    </source>
</evidence>
<dbReference type="Pfam" id="PF13516">
    <property type="entry name" value="LRR_6"/>
    <property type="match status" value="1"/>
</dbReference>
<dbReference type="RefSeq" id="XP_022497319.1">
    <property type="nucleotide sequence ID" value="XM_022646681.1"/>
</dbReference>
<dbReference type="EMBL" id="LVCJ01000066">
    <property type="protein sequence ID" value="OAL31073.1"/>
    <property type="molecule type" value="Genomic_DNA"/>
</dbReference>
<proteinExistence type="predicted"/>
<evidence type="ECO:0000313" key="4">
    <source>
        <dbReference type="EMBL" id="OAL31073.1"/>
    </source>
</evidence>
<evidence type="ECO:0008006" key="6">
    <source>
        <dbReference type="Google" id="ProtNLM"/>
    </source>
</evidence>
<dbReference type="GO" id="GO:0005096">
    <property type="term" value="F:GTPase activator activity"/>
    <property type="evidence" value="ECO:0007669"/>
    <property type="project" value="UniProtKB-KW"/>
</dbReference>
<keyword evidence="5" id="KW-1185">Reference proteome</keyword>
<evidence type="ECO:0000256" key="2">
    <source>
        <dbReference type="ARBA" id="ARBA00022614"/>
    </source>
</evidence>